<evidence type="ECO:0000259" key="5">
    <source>
        <dbReference type="Pfam" id="PF10589"/>
    </source>
</evidence>
<protein>
    <recommendedName>
        <fullName evidence="5">NADH-ubiquinone oxidoreductase 51kDa subunit iron-sulphur binding domain-containing protein</fullName>
    </recommendedName>
</protein>
<dbReference type="GO" id="GO:0045333">
    <property type="term" value="P:cellular respiration"/>
    <property type="evidence" value="ECO:0007669"/>
    <property type="project" value="TreeGrafter"/>
</dbReference>
<evidence type="ECO:0000256" key="1">
    <source>
        <dbReference type="ARBA" id="ARBA00001917"/>
    </source>
</evidence>
<dbReference type="Pfam" id="PF10589">
    <property type="entry name" value="NADH_4Fe-4S"/>
    <property type="match status" value="1"/>
</dbReference>
<keyword evidence="4" id="KW-0288">FMN</keyword>
<dbReference type="Gene3D" id="1.20.1440.230">
    <property type="entry name" value="NADH-ubiquinone oxidoreductase 51kDa subunit, iron-sulphur binding domain"/>
    <property type="match status" value="1"/>
</dbReference>
<organism evidence="6">
    <name type="scientific">marine metagenome</name>
    <dbReference type="NCBI Taxonomy" id="408172"/>
    <lineage>
        <taxon>unclassified sequences</taxon>
        <taxon>metagenomes</taxon>
        <taxon>ecological metagenomes</taxon>
    </lineage>
</organism>
<feature type="domain" description="NADH-ubiquinone oxidoreductase 51kDa subunit iron-sulphur binding" evidence="5">
    <location>
        <begin position="1"/>
        <end position="62"/>
    </location>
</feature>
<comment type="cofactor">
    <cofactor evidence="1">
        <name>FMN</name>
        <dbReference type="ChEBI" id="CHEBI:58210"/>
    </cofactor>
</comment>
<comment type="cofactor">
    <cofactor evidence="2">
        <name>[4Fe-4S] cluster</name>
        <dbReference type="ChEBI" id="CHEBI:49883"/>
    </cofactor>
</comment>
<evidence type="ECO:0000256" key="2">
    <source>
        <dbReference type="ARBA" id="ARBA00001966"/>
    </source>
</evidence>
<sequence length="69" mass="7758">EGTGWLYRLVSRIRKGQGTSEDIDKLQGVADRIEGRTICALGDAAAWPVQSFLKHYRHEFEAKTLARIA</sequence>
<dbReference type="InterPro" id="IPR019575">
    <property type="entry name" value="Nuop51_4Fe4S-bd"/>
</dbReference>
<dbReference type="InterPro" id="IPR050837">
    <property type="entry name" value="ComplexI_51kDa_subunit"/>
</dbReference>
<accession>A0A382NXU1</accession>
<feature type="non-terminal residue" evidence="6">
    <location>
        <position position="1"/>
    </location>
</feature>
<dbReference type="PANTHER" id="PTHR11780:SF10">
    <property type="entry name" value="NADH DEHYDROGENASE [UBIQUINONE] FLAVOPROTEIN 1, MITOCHONDRIAL"/>
    <property type="match status" value="1"/>
</dbReference>
<dbReference type="InterPro" id="IPR037207">
    <property type="entry name" value="Nuop51_4Fe4S-bd_sf"/>
</dbReference>
<reference evidence="6" key="1">
    <citation type="submission" date="2018-05" db="EMBL/GenBank/DDBJ databases">
        <authorList>
            <person name="Lanie J.A."/>
            <person name="Ng W.-L."/>
            <person name="Kazmierczak K.M."/>
            <person name="Andrzejewski T.M."/>
            <person name="Davidsen T.M."/>
            <person name="Wayne K.J."/>
            <person name="Tettelin H."/>
            <person name="Glass J.I."/>
            <person name="Rusch D."/>
            <person name="Podicherti R."/>
            <person name="Tsui H.-C.T."/>
            <person name="Winkler M.E."/>
        </authorList>
    </citation>
    <scope>NUCLEOTIDE SEQUENCE</scope>
</reference>
<dbReference type="AlphaFoldDB" id="A0A382NXU1"/>
<name>A0A382NXU1_9ZZZZ</name>
<keyword evidence="3" id="KW-0285">Flavoprotein</keyword>
<evidence type="ECO:0000256" key="4">
    <source>
        <dbReference type="ARBA" id="ARBA00022643"/>
    </source>
</evidence>
<proteinExistence type="predicted"/>
<evidence type="ECO:0000313" key="6">
    <source>
        <dbReference type="EMBL" id="SVC64532.1"/>
    </source>
</evidence>
<evidence type="ECO:0000256" key="3">
    <source>
        <dbReference type="ARBA" id="ARBA00022630"/>
    </source>
</evidence>
<dbReference type="EMBL" id="UINC01102704">
    <property type="protein sequence ID" value="SVC64532.1"/>
    <property type="molecule type" value="Genomic_DNA"/>
</dbReference>
<dbReference type="GO" id="GO:0003954">
    <property type="term" value="F:NADH dehydrogenase activity"/>
    <property type="evidence" value="ECO:0007669"/>
    <property type="project" value="TreeGrafter"/>
</dbReference>
<dbReference type="PANTHER" id="PTHR11780">
    <property type="entry name" value="NADH-UBIQUINONE OXIDOREDUCTASE FLAVOPROTEIN 1 NDUFV1"/>
    <property type="match status" value="1"/>
</dbReference>
<dbReference type="SUPFAM" id="SSF140490">
    <property type="entry name" value="Nqo1C-terminal domain-like"/>
    <property type="match status" value="1"/>
</dbReference>
<dbReference type="GO" id="GO:0051539">
    <property type="term" value="F:4 iron, 4 sulfur cluster binding"/>
    <property type="evidence" value="ECO:0007669"/>
    <property type="project" value="InterPro"/>
</dbReference>
<gene>
    <name evidence="6" type="ORF">METZ01_LOCUS317386</name>
</gene>